<dbReference type="Gene3D" id="3.30.590.10">
    <property type="entry name" value="Glutamine synthetase/guanido kinase, catalytic domain"/>
    <property type="match status" value="1"/>
</dbReference>
<dbReference type="PANTHER" id="PTHR11547:SF38">
    <property type="entry name" value="ARGININE KINASE 1-RELATED"/>
    <property type="match status" value="1"/>
</dbReference>
<evidence type="ECO:0000256" key="2">
    <source>
        <dbReference type="ARBA" id="ARBA00022679"/>
    </source>
</evidence>
<dbReference type="Pfam" id="PF00217">
    <property type="entry name" value="ATP-gua_Ptrans"/>
    <property type="match status" value="2"/>
</dbReference>
<keyword evidence="2 7" id="KW-0808">Transferase</keyword>
<evidence type="ECO:0000256" key="4">
    <source>
        <dbReference type="ARBA" id="ARBA00022777"/>
    </source>
</evidence>
<name>A0A0V0QX42_PSEPJ</name>
<reference evidence="11 12" key="1">
    <citation type="journal article" date="2015" name="Sci. Rep.">
        <title>Genome of the facultative scuticociliatosis pathogen Pseudocohnilembus persalinus provides insight into its virulence through horizontal gene transfer.</title>
        <authorList>
            <person name="Xiong J."/>
            <person name="Wang G."/>
            <person name="Cheng J."/>
            <person name="Tian M."/>
            <person name="Pan X."/>
            <person name="Warren A."/>
            <person name="Jiang C."/>
            <person name="Yuan D."/>
            <person name="Miao W."/>
        </authorList>
    </citation>
    <scope>NUCLEOTIDE SEQUENCE [LARGE SCALE GENOMIC DNA]</scope>
    <source>
        <strain evidence="11">36N120E</strain>
    </source>
</reference>
<gene>
    <name evidence="11" type="ORF">PPERSA_07103</name>
</gene>
<dbReference type="GO" id="GO:0005524">
    <property type="term" value="F:ATP binding"/>
    <property type="evidence" value="ECO:0007669"/>
    <property type="project" value="UniProtKB-UniRule"/>
</dbReference>
<dbReference type="Pfam" id="PF02807">
    <property type="entry name" value="ATP-gua_PtransN"/>
    <property type="match status" value="1"/>
</dbReference>
<proteinExistence type="inferred from homology"/>
<dbReference type="SUPFAM" id="SSF55931">
    <property type="entry name" value="Glutamine synthetase/guanido kinase"/>
    <property type="match status" value="2"/>
</dbReference>
<feature type="region of interest" description="Disordered" evidence="8">
    <location>
        <begin position="253"/>
        <end position="272"/>
    </location>
</feature>
<feature type="binding site" evidence="7">
    <location>
        <begin position="305"/>
        <end position="309"/>
    </location>
    <ligand>
        <name>ATP</name>
        <dbReference type="ChEBI" id="CHEBI:30616"/>
    </ligand>
</feature>
<protein>
    <submittedName>
        <fullName evidence="11">ATP:guanido phosphotransferase, N-terminal</fullName>
    </submittedName>
</protein>
<dbReference type="InterPro" id="IPR022414">
    <property type="entry name" value="ATP-guanido_PTrfase_cat"/>
</dbReference>
<dbReference type="InterPro" id="IPR000749">
    <property type="entry name" value="ATP-guanido_PTrfase"/>
</dbReference>
<evidence type="ECO:0000256" key="6">
    <source>
        <dbReference type="PROSITE-ProRule" id="PRU00842"/>
    </source>
</evidence>
<evidence type="ECO:0000256" key="7">
    <source>
        <dbReference type="PROSITE-ProRule" id="PRU00843"/>
    </source>
</evidence>
<comment type="similarity">
    <text evidence="1 6">Belongs to the ATP:guanido phosphotransferase family.</text>
</comment>
<evidence type="ECO:0000259" key="10">
    <source>
        <dbReference type="PROSITE" id="PS51510"/>
    </source>
</evidence>
<evidence type="ECO:0000259" key="9">
    <source>
        <dbReference type="PROSITE" id="PS51509"/>
    </source>
</evidence>
<dbReference type="OrthoDB" id="430219at2759"/>
<comment type="caution">
    <text evidence="11">The sequence shown here is derived from an EMBL/GenBank/DDBJ whole genome shotgun (WGS) entry which is preliminary data.</text>
</comment>
<dbReference type="AlphaFoldDB" id="A0A0V0QX42"/>
<dbReference type="InterPro" id="IPR022413">
    <property type="entry name" value="ATP-guanido_PTrfase_N"/>
</dbReference>
<dbReference type="SUPFAM" id="SSF48034">
    <property type="entry name" value="Guanido kinase N-terminal domain"/>
    <property type="match status" value="1"/>
</dbReference>
<keyword evidence="5 7" id="KW-0067">ATP-binding</keyword>
<dbReference type="GO" id="GO:0046314">
    <property type="term" value="P:phosphocreatine biosynthetic process"/>
    <property type="evidence" value="ECO:0007669"/>
    <property type="project" value="InterPro"/>
</dbReference>
<accession>A0A0V0QX42</accession>
<feature type="compositionally biased region" description="Basic and acidic residues" evidence="8">
    <location>
        <begin position="259"/>
        <end position="271"/>
    </location>
</feature>
<feature type="domain" description="Phosphagen kinase C-terminal" evidence="10">
    <location>
        <begin position="94"/>
        <end position="382"/>
    </location>
</feature>
<dbReference type="InterPro" id="IPR014746">
    <property type="entry name" value="Gln_synth/guanido_kin_cat_dom"/>
</dbReference>
<evidence type="ECO:0000256" key="1">
    <source>
        <dbReference type="ARBA" id="ARBA00006798"/>
    </source>
</evidence>
<dbReference type="PANTHER" id="PTHR11547">
    <property type="entry name" value="ARGININE OR CREATINE KINASE"/>
    <property type="match status" value="1"/>
</dbReference>
<keyword evidence="4 7" id="KW-0418">Kinase</keyword>
<dbReference type="InterPro" id="IPR036802">
    <property type="entry name" value="ATP-guanido_PTrfase_N_sf"/>
</dbReference>
<feature type="binding site" evidence="7">
    <location>
        <position position="160"/>
    </location>
    <ligand>
        <name>ATP</name>
        <dbReference type="ChEBI" id="CHEBI:30616"/>
    </ligand>
</feature>
<feature type="binding site" evidence="7">
    <location>
        <begin position="97"/>
        <end position="101"/>
    </location>
    <ligand>
        <name>ATP</name>
        <dbReference type="ChEBI" id="CHEBI:30616"/>
    </ligand>
</feature>
<dbReference type="CDD" id="cd07931">
    <property type="entry name" value="eukaryotic_phosphagen_kinases"/>
    <property type="match status" value="1"/>
</dbReference>
<evidence type="ECO:0000313" key="12">
    <source>
        <dbReference type="Proteomes" id="UP000054937"/>
    </source>
</evidence>
<feature type="domain" description="Phosphagen kinase N-terminal" evidence="9">
    <location>
        <begin position="1"/>
        <end position="65"/>
    </location>
</feature>
<dbReference type="PROSITE" id="PS51510">
    <property type="entry name" value="PHOSPHAGEN_KINASE_C"/>
    <property type="match status" value="1"/>
</dbReference>
<feature type="binding site" evidence="7">
    <location>
        <position position="204"/>
    </location>
    <ligand>
        <name>ATP</name>
        <dbReference type="ChEBI" id="CHEBI:30616"/>
    </ligand>
</feature>
<dbReference type="Proteomes" id="UP000054937">
    <property type="component" value="Unassembled WGS sequence"/>
</dbReference>
<evidence type="ECO:0000256" key="8">
    <source>
        <dbReference type="SAM" id="MobiDB-lite"/>
    </source>
</evidence>
<dbReference type="Gene3D" id="1.10.135.10">
    <property type="entry name" value="ATP:guanido phosphotransferase, N-terminal domain"/>
    <property type="match status" value="1"/>
</dbReference>
<dbReference type="PROSITE" id="PS51509">
    <property type="entry name" value="PHOSPHAGEN_KINASE_N"/>
    <property type="match status" value="1"/>
</dbReference>
<dbReference type="InParanoid" id="A0A0V0QX42"/>
<evidence type="ECO:0000256" key="5">
    <source>
        <dbReference type="ARBA" id="ARBA00022840"/>
    </source>
</evidence>
<evidence type="ECO:0000313" key="11">
    <source>
        <dbReference type="EMBL" id="KRX06940.1"/>
    </source>
</evidence>
<dbReference type="GO" id="GO:0004111">
    <property type="term" value="F:creatine kinase activity"/>
    <property type="evidence" value="ECO:0007669"/>
    <property type="project" value="InterPro"/>
</dbReference>
<feature type="binding site" evidence="7">
    <location>
        <begin position="336"/>
        <end position="341"/>
    </location>
    <ligand>
        <name>ATP</name>
        <dbReference type="ChEBI" id="CHEBI:30616"/>
    </ligand>
</feature>
<dbReference type="EMBL" id="LDAU01000090">
    <property type="protein sequence ID" value="KRX06940.1"/>
    <property type="molecule type" value="Genomic_DNA"/>
</dbReference>
<keyword evidence="3 7" id="KW-0547">Nucleotide-binding</keyword>
<evidence type="ECO:0000256" key="3">
    <source>
        <dbReference type="ARBA" id="ARBA00022741"/>
    </source>
</evidence>
<dbReference type="GO" id="GO:0005615">
    <property type="term" value="C:extracellular space"/>
    <property type="evidence" value="ECO:0007669"/>
    <property type="project" value="TreeGrafter"/>
</dbReference>
<dbReference type="OMA" id="WGYLTSC"/>
<keyword evidence="12" id="KW-1185">Reference proteome</keyword>
<sequence>MALNMNESLFNEYKNVKSSNGWTIARAINTGILYPESFVGCHAGDQESYHIFSKFFYPIIESYHTGFKVGQSQHKTNLNIEDLKINFSENASNRIISSRIRCARQITGFPLNPSGSLQSRKEILELMQKVVSQLPEEFQGQLIQHDKMTPEQEKQLIEDHFLFKGKDKMQAASGYHEHWPHGRGIFHNNKKTFMIWINEGDHLRVISMDGKDIKQVFNKFSQGLNLIENILKRELQNHQFKWNQIQYQQQEQQEQEQQQQDKNDQVEKESNKQQVQQNIIDSAFQFDDQLGTITCCPSNLGGGLRASVHIKLPRLAEKYGLHGLDEICRKMHCQARGSSGEHSSIVDRIDISNWRRLGFSEIELVSDIINCVNVLSQQELELEQLELQENQN</sequence>
<organism evidence="11 12">
    <name type="scientific">Pseudocohnilembus persalinus</name>
    <name type="common">Ciliate</name>
    <dbReference type="NCBI Taxonomy" id="266149"/>
    <lineage>
        <taxon>Eukaryota</taxon>
        <taxon>Sar</taxon>
        <taxon>Alveolata</taxon>
        <taxon>Ciliophora</taxon>
        <taxon>Intramacronucleata</taxon>
        <taxon>Oligohymenophorea</taxon>
        <taxon>Scuticociliatia</taxon>
        <taxon>Philasterida</taxon>
        <taxon>Pseudocohnilembidae</taxon>
        <taxon>Pseudocohnilembus</taxon>
    </lineage>
</organism>